<feature type="domain" description="C2H2-type" evidence="7">
    <location>
        <begin position="258"/>
        <end position="285"/>
    </location>
</feature>
<gene>
    <name evidence="8" type="ORF">PFISCL1PPCAC_4449</name>
</gene>
<dbReference type="InterPro" id="IPR013087">
    <property type="entry name" value="Znf_C2H2_type"/>
</dbReference>
<sequence length="309" mass="35714">SQMELGEGRNTVLISGPNGQIKLESDEGFEMPNPDPLPTLADFKMEEVLVKEELINDSEEAGEGDTIPKRRNKKNTPFGCEICHKSFAKEYTLKTHMAIHSEERRFGCDKCGSTFKQKGQLNKHKKVKCEDRPHRCQICLKGFEREDQLQDHQTAHEHREKMKGEGHQKVDGFYKCTYCPKKFRFFSVLGRHLAIHTGDRPFGCDKCDMKFQSTNALETHKARHKGKRPLLCTLCRRRFFTMGHLNYHIEKMHPNLPYGCPTCNERFTVEEELITHNLTHSKQITVADEGTVELLKTEQITEDVTRSYT</sequence>
<dbReference type="SMART" id="SM00355">
    <property type="entry name" value="ZnF_C2H2"/>
    <property type="match status" value="7"/>
</dbReference>
<reference evidence="8" key="1">
    <citation type="submission" date="2023-10" db="EMBL/GenBank/DDBJ databases">
        <title>Genome assembly of Pristionchus species.</title>
        <authorList>
            <person name="Yoshida K."/>
            <person name="Sommer R.J."/>
        </authorList>
    </citation>
    <scope>NUCLEOTIDE SEQUENCE</scope>
    <source>
        <strain evidence="8">RS5133</strain>
    </source>
</reference>
<dbReference type="PANTHER" id="PTHR24409">
    <property type="entry name" value="ZINC FINGER PROTEIN 142"/>
    <property type="match status" value="1"/>
</dbReference>
<feature type="domain" description="C2H2-type" evidence="7">
    <location>
        <begin position="78"/>
        <end position="105"/>
    </location>
</feature>
<dbReference type="InterPro" id="IPR036236">
    <property type="entry name" value="Znf_C2H2_sf"/>
</dbReference>
<dbReference type="GO" id="GO:0008270">
    <property type="term" value="F:zinc ion binding"/>
    <property type="evidence" value="ECO:0007669"/>
    <property type="project" value="UniProtKB-KW"/>
</dbReference>
<evidence type="ECO:0000313" key="9">
    <source>
        <dbReference type="Proteomes" id="UP001432322"/>
    </source>
</evidence>
<keyword evidence="1" id="KW-0479">Metal-binding</keyword>
<proteinExistence type="predicted"/>
<feature type="non-terminal residue" evidence="8">
    <location>
        <position position="1"/>
    </location>
</feature>
<dbReference type="SUPFAM" id="SSF57667">
    <property type="entry name" value="beta-beta-alpha zinc fingers"/>
    <property type="match status" value="4"/>
</dbReference>
<feature type="domain" description="C2H2-type" evidence="7">
    <location>
        <begin position="134"/>
        <end position="161"/>
    </location>
</feature>
<evidence type="ECO:0000256" key="6">
    <source>
        <dbReference type="SAM" id="MobiDB-lite"/>
    </source>
</evidence>
<dbReference type="PROSITE" id="PS00028">
    <property type="entry name" value="ZINC_FINGER_C2H2_1"/>
    <property type="match status" value="6"/>
</dbReference>
<keyword evidence="9" id="KW-1185">Reference proteome</keyword>
<organism evidence="8 9">
    <name type="scientific">Pristionchus fissidentatus</name>
    <dbReference type="NCBI Taxonomy" id="1538716"/>
    <lineage>
        <taxon>Eukaryota</taxon>
        <taxon>Metazoa</taxon>
        <taxon>Ecdysozoa</taxon>
        <taxon>Nematoda</taxon>
        <taxon>Chromadorea</taxon>
        <taxon>Rhabditida</taxon>
        <taxon>Rhabditina</taxon>
        <taxon>Diplogasteromorpha</taxon>
        <taxon>Diplogasteroidea</taxon>
        <taxon>Neodiplogasteridae</taxon>
        <taxon>Pristionchus</taxon>
    </lineage>
</organism>
<evidence type="ECO:0000256" key="1">
    <source>
        <dbReference type="ARBA" id="ARBA00022723"/>
    </source>
</evidence>
<feature type="region of interest" description="Disordered" evidence="6">
    <location>
        <begin position="1"/>
        <end position="38"/>
    </location>
</feature>
<keyword evidence="3 5" id="KW-0863">Zinc-finger</keyword>
<feature type="domain" description="C2H2-type" evidence="7">
    <location>
        <begin position="106"/>
        <end position="133"/>
    </location>
</feature>
<dbReference type="EMBL" id="BTSY01000002">
    <property type="protein sequence ID" value="GMT13152.1"/>
    <property type="molecule type" value="Genomic_DNA"/>
</dbReference>
<dbReference type="PANTHER" id="PTHR24409:SF295">
    <property type="entry name" value="AZ2-RELATED"/>
    <property type="match status" value="1"/>
</dbReference>
<dbReference type="Pfam" id="PF13912">
    <property type="entry name" value="zf-C2H2_6"/>
    <property type="match status" value="3"/>
</dbReference>
<dbReference type="AlphaFoldDB" id="A0AAV5V4E6"/>
<dbReference type="Pfam" id="PF00096">
    <property type="entry name" value="zf-C2H2"/>
    <property type="match status" value="3"/>
</dbReference>
<evidence type="ECO:0000259" key="7">
    <source>
        <dbReference type="PROSITE" id="PS50157"/>
    </source>
</evidence>
<dbReference type="Proteomes" id="UP001432322">
    <property type="component" value="Unassembled WGS sequence"/>
</dbReference>
<evidence type="ECO:0000256" key="5">
    <source>
        <dbReference type="PROSITE-ProRule" id="PRU00042"/>
    </source>
</evidence>
<keyword evidence="4" id="KW-0862">Zinc</keyword>
<dbReference type="Gene3D" id="3.30.160.60">
    <property type="entry name" value="Classic Zinc Finger"/>
    <property type="match status" value="5"/>
</dbReference>
<comment type="caution">
    <text evidence="8">The sequence shown here is derived from an EMBL/GenBank/DDBJ whole genome shotgun (WGS) entry which is preliminary data.</text>
</comment>
<evidence type="ECO:0000256" key="4">
    <source>
        <dbReference type="ARBA" id="ARBA00022833"/>
    </source>
</evidence>
<feature type="domain" description="C2H2-type" evidence="7">
    <location>
        <begin position="202"/>
        <end position="229"/>
    </location>
</feature>
<evidence type="ECO:0000256" key="3">
    <source>
        <dbReference type="ARBA" id="ARBA00022771"/>
    </source>
</evidence>
<feature type="domain" description="C2H2-type" evidence="7">
    <location>
        <begin position="174"/>
        <end position="201"/>
    </location>
</feature>
<evidence type="ECO:0000256" key="2">
    <source>
        <dbReference type="ARBA" id="ARBA00022737"/>
    </source>
</evidence>
<keyword evidence="2" id="KW-0677">Repeat</keyword>
<dbReference type="FunFam" id="3.30.160.60:FF:000065">
    <property type="entry name" value="B-cell CLL/lymphoma 6, member B"/>
    <property type="match status" value="1"/>
</dbReference>
<protein>
    <recommendedName>
        <fullName evidence="7">C2H2-type domain-containing protein</fullName>
    </recommendedName>
</protein>
<accession>A0AAV5V4E6</accession>
<evidence type="ECO:0000313" key="8">
    <source>
        <dbReference type="EMBL" id="GMT13152.1"/>
    </source>
</evidence>
<name>A0AAV5V4E6_9BILA</name>
<dbReference type="PROSITE" id="PS50157">
    <property type="entry name" value="ZINC_FINGER_C2H2_2"/>
    <property type="match status" value="6"/>
</dbReference>